<sequence length="136" mass="15435">MADHGFLGGPPRPRTTIGAEWHETSWSISKQPEDGIFVTHRNEREKKKEKRKKRKKKKEGPPPVPCSLPRPLAEPPMVQRPPNRLRNAGTPLPNNESEDIRVSDAWSVVTKAEMHAWGVVAKAEGYGPWGWLLKKF</sequence>
<dbReference type="AlphaFoldDB" id="A0A5D2YCY0"/>
<name>A0A5D2YCY0_GOSMU</name>
<evidence type="ECO:0000313" key="3">
    <source>
        <dbReference type="Proteomes" id="UP000323597"/>
    </source>
</evidence>
<evidence type="ECO:0000313" key="2">
    <source>
        <dbReference type="EMBL" id="TYJ23874.1"/>
    </source>
</evidence>
<reference evidence="2 3" key="1">
    <citation type="submission" date="2019-07" db="EMBL/GenBank/DDBJ databases">
        <title>WGS assembly of Gossypium mustelinum.</title>
        <authorList>
            <person name="Chen Z.J."/>
            <person name="Sreedasyam A."/>
            <person name="Ando A."/>
            <person name="Song Q."/>
            <person name="De L."/>
            <person name="Hulse-Kemp A."/>
            <person name="Ding M."/>
            <person name="Ye W."/>
            <person name="Kirkbride R."/>
            <person name="Jenkins J."/>
            <person name="Plott C."/>
            <person name="Lovell J."/>
            <person name="Lin Y.-M."/>
            <person name="Vaughn R."/>
            <person name="Liu B."/>
            <person name="Li W."/>
            <person name="Simpson S."/>
            <person name="Scheffler B."/>
            <person name="Saski C."/>
            <person name="Grover C."/>
            <person name="Hu G."/>
            <person name="Conover J."/>
            <person name="Carlson J."/>
            <person name="Shu S."/>
            <person name="Boston L."/>
            <person name="Williams M."/>
            <person name="Peterson D."/>
            <person name="Mcgee K."/>
            <person name="Jones D."/>
            <person name="Wendel J."/>
            <person name="Stelly D."/>
            <person name="Grimwood J."/>
            <person name="Schmutz J."/>
        </authorList>
    </citation>
    <scope>NUCLEOTIDE SEQUENCE [LARGE SCALE GENOMIC DNA]</scope>
    <source>
        <strain evidence="2">1408120.09</strain>
    </source>
</reference>
<feature type="compositionally biased region" description="Pro residues" evidence="1">
    <location>
        <begin position="61"/>
        <end position="74"/>
    </location>
</feature>
<keyword evidence="3" id="KW-1185">Reference proteome</keyword>
<gene>
    <name evidence="2" type="ORF">E1A91_A08G221800v1</name>
</gene>
<organism evidence="2 3">
    <name type="scientific">Gossypium mustelinum</name>
    <name type="common">Cotton</name>
    <name type="synonym">Gossypium caicoense</name>
    <dbReference type="NCBI Taxonomy" id="34275"/>
    <lineage>
        <taxon>Eukaryota</taxon>
        <taxon>Viridiplantae</taxon>
        <taxon>Streptophyta</taxon>
        <taxon>Embryophyta</taxon>
        <taxon>Tracheophyta</taxon>
        <taxon>Spermatophyta</taxon>
        <taxon>Magnoliopsida</taxon>
        <taxon>eudicotyledons</taxon>
        <taxon>Gunneridae</taxon>
        <taxon>Pentapetalae</taxon>
        <taxon>rosids</taxon>
        <taxon>malvids</taxon>
        <taxon>Malvales</taxon>
        <taxon>Malvaceae</taxon>
        <taxon>Malvoideae</taxon>
        <taxon>Gossypium</taxon>
    </lineage>
</organism>
<accession>A0A5D2YCY0</accession>
<dbReference type="Proteomes" id="UP000323597">
    <property type="component" value="Chromosome A08"/>
</dbReference>
<dbReference type="EMBL" id="CM017643">
    <property type="protein sequence ID" value="TYJ23874.1"/>
    <property type="molecule type" value="Genomic_DNA"/>
</dbReference>
<proteinExistence type="predicted"/>
<feature type="compositionally biased region" description="Basic residues" evidence="1">
    <location>
        <begin position="47"/>
        <end position="58"/>
    </location>
</feature>
<protein>
    <submittedName>
        <fullName evidence="2">Uncharacterized protein</fullName>
    </submittedName>
</protein>
<feature type="region of interest" description="Disordered" evidence="1">
    <location>
        <begin position="1"/>
        <end position="98"/>
    </location>
</feature>
<evidence type="ECO:0000256" key="1">
    <source>
        <dbReference type="SAM" id="MobiDB-lite"/>
    </source>
</evidence>